<sequence>MKKKFVYSCLAATLCFSTGLVGQAPAVFAADVSKVADKLMKENPKMIEDWKGAGATESEIKSFVDDVAKNVKTDGLTESNINERFLSSFMSVRGKHKNAVDAALETFSLDGLKPIRDSVKEEVLGNTNNSGGSSNGGSSSGGGGGTTNKNDKTDTDKSDEKQEEKVEEKPTPAPTPSTPVFSDIAGHWAEKEIVKMYEAGIVRGTDGKANPNNPITRAEFATLLVNLLDLKETTQMNFKDAKSDAWYYENLAKAYHAGLLRGYSADQIGPNDTITREQMASMVYSALKIKGVPVNTEKALTFTDANKIAPWAVESVKATHAAGIINGFPDKTFAPQGQATRAQAIVMISFLSNM</sequence>
<reference evidence="4 5" key="1">
    <citation type="submission" date="2016-08" db="EMBL/GenBank/DDBJ databases">
        <title>Novel Firmicute Genomes.</title>
        <authorList>
            <person name="Poppleton D.I."/>
            <person name="Gribaldo S."/>
        </authorList>
    </citation>
    <scope>NUCLEOTIDE SEQUENCE [LARGE SCALE GENOMIC DNA]</scope>
    <source>
        <strain evidence="4 5">RAOx-1</strain>
    </source>
</reference>
<dbReference type="PROSITE" id="PS51272">
    <property type="entry name" value="SLH"/>
    <property type="match status" value="3"/>
</dbReference>
<dbReference type="PANTHER" id="PTHR43308">
    <property type="entry name" value="OUTER MEMBRANE PROTEIN ALPHA-RELATED"/>
    <property type="match status" value="1"/>
</dbReference>
<feature type="signal peptide" evidence="2">
    <location>
        <begin position="1"/>
        <end position="29"/>
    </location>
</feature>
<name>A0A419SF39_9BACL</name>
<feature type="domain" description="SLH" evidence="3">
    <location>
        <begin position="176"/>
        <end position="238"/>
    </location>
</feature>
<evidence type="ECO:0000256" key="2">
    <source>
        <dbReference type="SAM" id="SignalP"/>
    </source>
</evidence>
<keyword evidence="5" id="KW-1185">Reference proteome</keyword>
<dbReference type="EMBL" id="MCHY01000010">
    <property type="protein sequence ID" value="RKD22069.1"/>
    <property type="molecule type" value="Genomic_DNA"/>
</dbReference>
<feature type="region of interest" description="Disordered" evidence="1">
    <location>
        <begin position="123"/>
        <end position="182"/>
    </location>
</feature>
<accession>A0A419SF39</accession>
<evidence type="ECO:0000259" key="3">
    <source>
        <dbReference type="PROSITE" id="PS51272"/>
    </source>
</evidence>
<dbReference type="Pfam" id="PF00395">
    <property type="entry name" value="SLH"/>
    <property type="match status" value="3"/>
</dbReference>
<dbReference type="PANTHER" id="PTHR43308:SF5">
    <property type="entry name" value="S-LAYER PROTEIN _ PEPTIDOGLYCAN ENDO-BETA-N-ACETYLGLUCOSAMINIDASE"/>
    <property type="match status" value="1"/>
</dbReference>
<proteinExistence type="predicted"/>
<feature type="chain" id="PRO_5019248101" description="SLH domain-containing protein" evidence="2">
    <location>
        <begin position="30"/>
        <end position="354"/>
    </location>
</feature>
<dbReference type="Proteomes" id="UP000284219">
    <property type="component" value="Unassembled WGS sequence"/>
</dbReference>
<dbReference type="InterPro" id="IPR051465">
    <property type="entry name" value="Cell_Envelope_Struct_Comp"/>
</dbReference>
<dbReference type="RefSeq" id="WP_170145395.1">
    <property type="nucleotide sequence ID" value="NZ_MCHY01000010.1"/>
</dbReference>
<gene>
    <name evidence="4" type="ORF">BEP19_13430</name>
</gene>
<protein>
    <recommendedName>
        <fullName evidence="3">SLH domain-containing protein</fullName>
    </recommendedName>
</protein>
<evidence type="ECO:0000313" key="5">
    <source>
        <dbReference type="Proteomes" id="UP000284219"/>
    </source>
</evidence>
<evidence type="ECO:0000313" key="4">
    <source>
        <dbReference type="EMBL" id="RKD22069.1"/>
    </source>
</evidence>
<feature type="compositionally biased region" description="Basic and acidic residues" evidence="1">
    <location>
        <begin position="149"/>
        <end position="170"/>
    </location>
</feature>
<dbReference type="InterPro" id="IPR001119">
    <property type="entry name" value="SLH_dom"/>
</dbReference>
<feature type="domain" description="SLH" evidence="3">
    <location>
        <begin position="299"/>
        <end position="354"/>
    </location>
</feature>
<feature type="compositionally biased region" description="Gly residues" evidence="1">
    <location>
        <begin position="133"/>
        <end position="146"/>
    </location>
</feature>
<evidence type="ECO:0000256" key="1">
    <source>
        <dbReference type="SAM" id="MobiDB-lite"/>
    </source>
</evidence>
<feature type="domain" description="SLH" evidence="3">
    <location>
        <begin position="239"/>
        <end position="297"/>
    </location>
</feature>
<keyword evidence="2" id="KW-0732">Signal</keyword>
<comment type="caution">
    <text evidence="4">The sequence shown here is derived from an EMBL/GenBank/DDBJ whole genome shotgun (WGS) entry which is preliminary data.</text>
</comment>
<dbReference type="AlphaFoldDB" id="A0A419SF39"/>
<organism evidence="4 5">
    <name type="scientific">Ammoniphilus oxalaticus</name>
    <dbReference type="NCBI Taxonomy" id="66863"/>
    <lineage>
        <taxon>Bacteria</taxon>
        <taxon>Bacillati</taxon>
        <taxon>Bacillota</taxon>
        <taxon>Bacilli</taxon>
        <taxon>Bacillales</taxon>
        <taxon>Paenibacillaceae</taxon>
        <taxon>Aneurinibacillus group</taxon>
        <taxon>Ammoniphilus</taxon>
    </lineage>
</organism>